<keyword evidence="2 3" id="KW-0802">TPR repeat</keyword>
<feature type="transmembrane region" description="Helical" evidence="4">
    <location>
        <begin position="342"/>
        <end position="362"/>
    </location>
</feature>
<dbReference type="PROSITE" id="PS50005">
    <property type="entry name" value="TPR"/>
    <property type="match status" value="3"/>
</dbReference>
<evidence type="ECO:0000256" key="2">
    <source>
        <dbReference type="ARBA" id="ARBA00022803"/>
    </source>
</evidence>
<protein>
    <submittedName>
        <fullName evidence="5">Tetratricopeptide repeat protein</fullName>
    </submittedName>
</protein>
<dbReference type="AlphaFoldDB" id="A0A8F9TUA4"/>
<dbReference type="RefSeq" id="WP_220161245.1">
    <property type="nucleotide sequence ID" value="NZ_CP080507.1"/>
</dbReference>
<evidence type="ECO:0000256" key="3">
    <source>
        <dbReference type="PROSITE-ProRule" id="PRU00339"/>
    </source>
</evidence>
<dbReference type="InterPro" id="IPR011990">
    <property type="entry name" value="TPR-like_helical_dom_sf"/>
</dbReference>
<evidence type="ECO:0000256" key="1">
    <source>
        <dbReference type="ARBA" id="ARBA00022737"/>
    </source>
</evidence>
<feature type="transmembrane region" description="Helical" evidence="4">
    <location>
        <begin position="198"/>
        <end position="223"/>
    </location>
</feature>
<dbReference type="PANTHER" id="PTHR44227:SF3">
    <property type="entry name" value="PROTEIN O-MANNOSYL-TRANSFERASE TMTC4"/>
    <property type="match status" value="1"/>
</dbReference>
<keyword evidence="4" id="KW-1133">Transmembrane helix</keyword>
<feature type="transmembrane region" description="Helical" evidence="4">
    <location>
        <begin position="137"/>
        <end position="155"/>
    </location>
</feature>
<name>A0A8F9TUA4_9BACT</name>
<accession>A0A8F9TUA4</accession>
<feature type="transmembrane region" description="Helical" evidence="4">
    <location>
        <begin position="273"/>
        <end position="296"/>
    </location>
</feature>
<feature type="repeat" description="TPR" evidence="3">
    <location>
        <begin position="501"/>
        <end position="534"/>
    </location>
</feature>
<dbReference type="Gene3D" id="1.25.40.10">
    <property type="entry name" value="Tetratricopeptide repeat domain"/>
    <property type="match status" value="2"/>
</dbReference>
<evidence type="ECO:0000313" key="5">
    <source>
        <dbReference type="EMBL" id="QYM78141.1"/>
    </source>
</evidence>
<dbReference type="Pfam" id="PF14559">
    <property type="entry name" value="TPR_19"/>
    <property type="match status" value="1"/>
</dbReference>
<feature type="transmembrane region" description="Helical" evidence="4">
    <location>
        <begin position="24"/>
        <end position="44"/>
    </location>
</feature>
<evidence type="ECO:0000313" key="6">
    <source>
        <dbReference type="Proteomes" id="UP000825051"/>
    </source>
</evidence>
<feature type="transmembrane region" description="Helical" evidence="4">
    <location>
        <begin position="316"/>
        <end position="335"/>
    </location>
</feature>
<dbReference type="InterPro" id="IPR019734">
    <property type="entry name" value="TPR_rpt"/>
</dbReference>
<feature type="repeat" description="TPR" evidence="3">
    <location>
        <begin position="433"/>
        <end position="466"/>
    </location>
</feature>
<evidence type="ECO:0000256" key="4">
    <source>
        <dbReference type="SAM" id="Phobius"/>
    </source>
</evidence>
<feature type="transmembrane region" description="Helical" evidence="4">
    <location>
        <begin position="167"/>
        <end position="186"/>
    </location>
</feature>
<proteinExistence type="predicted"/>
<gene>
    <name evidence="5" type="ORF">K0B96_12575</name>
</gene>
<dbReference type="PANTHER" id="PTHR44227">
    <property type="match status" value="1"/>
</dbReference>
<feature type="transmembrane region" description="Helical" evidence="4">
    <location>
        <begin position="243"/>
        <end position="261"/>
    </location>
</feature>
<keyword evidence="6" id="KW-1185">Reference proteome</keyword>
<dbReference type="Pfam" id="PF13432">
    <property type="entry name" value="TPR_16"/>
    <property type="match status" value="2"/>
</dbReference>
<organism evidence="5 6">
    <name type="scientific">Horticoccus luteus</name>
    <dbReference type="NCBI Taxonomy" id="2862869"/>
    <lineage>
        <taxon>Bacteria</taxon>
        <taxon>Pseudomonadati</taxon>
        <taxon>Verrucomicrobiota</taxon>
        <taxon>Opitutia</taxon>
        <taxon>Opitutales</taxon>
        <taxon>Opitutaceae</taxon>
        <taxon>Horticoccus</taxon>
    </lineage>
</organism>
<feature type="transmembrane region" description="Helical" evidence="4">
    <location>
        <begin position="106"/>
        <end position="125"/>
    </location>
</feature>
<feature type="repeat" description="TPR" evidence="3">
    <location>
        <begin position="637"/>
        <end position="670"/>
    </location>
</feature>
<keyword evidence="4" id="KW-0472">Membrane</keyword>
<sequence length="686" mass="73668">MPVASGHSTSVRPLAPRSAAHNPWLVLAAALVLGAAIFLVYANVLSAPFVFDDSSAIVDNPSIRHLWPPGDALTPPTTAAGAVGRPIVNLSLALNYAIGGLEVRGYHLFNLALHFAAALTLFGLVRRTLVRPTVRDLFGADALWLAFGIALLWAVHPLLTESVASVIQRSELLGALFYLLTLYTFVRSVEDNASRGWAALSIAACVLGVAAKEIVATAPLVALLYDRTFVAGTFRAAWIRRRWFYAGLAGSWLLLALLMASNHDRGGTVGFGLGVSVWHYALTQCRALVLYLRLSLWPAPLVFDYGTSVAQTLGAVWWQAVLLVALLAGTVFALVRRPRVGFLAGGFFVILAPSSSFVPLATQTIAEHRMYLPLAAVVSLAVLGAYRLGQRWALAGVAALSLVAAAATVDRNFDYRSAIALWTDTVAKQPDNARAHVNLGNALALDRQVDAARAEFQRALDLEPRNAQACFGLANALVARGQFAAAVPLLRIALSVEPDYPLADYALGDCLVHLGQLDDGLAHYQRAAQHRPDDGDILHAYASALDFAGRDEAALAQYQAALRLAPHDVSLHQEIGMLLGRMGRPAEALPHLQTVVQREPGNTAIRFALAHVLLVTDRADEAAREFSTVVRAQPDVADAHNGLGLALAALHRWAEARAEFATALRLDPTLDEARQNLARMNAALNR</sequence>
<keyword evidence="4" id="KW-0812">Transmembrane</keyword>
<dbReference type="Proteomes" id="UP000825051">
    <property type="component" value="Chromosome"/>
</dbReference>
<reference evidence="5" key="1">
    <citation type="submission" date="2021-08" db="EMBL/GenBank/DDBJ databases">
        <title>Genome of a novel bacterium of the phylum Verrucomicrobia, Oleiharenicola sp. KSB-15.</title>
        <authorList>
            <person name="Chung J.-H."/>
            <person name="Ahn J.-H."/>
            <person name="Yoon Y."/>
            <person name="Kim D.-Y."/>
            <person name="An S.-H."/>
            <person name="Park I."/>
            <person name="Yeon J."/>
        </authorList>
    </citation>
    <scope>NUCLEOTIDE SEQUENCE</scope>
    <source>
        <strain evidence="5">KSB-15</strain>
    </source>
</reference>
<dbReference type="EMBL" id="CP080507">
    <property type="protein sequence ID" value="QYM78141.1"/>
    <property type="molecule type" value="Genomic_DNA"/>
</dbReference>
<dbReference type="SUPFAM" id="SSF48452">
    <property type="entry name" value="TPR-like"/>
    <property type="match status" value="1"/>
</dbReference>
<dbReference type="KEGG" id="ole:K0B96_12575"/>
<keyword evidence="1" id="KW-0677">Repeat</keyword>
<dbReference type="InterPro" id="IPR052346">
    <property type="entry name" value="O-mannosyl-transferase_TMTC"/>
</dbReference>
<dbReference type="SMART" id="SM00028">
    <property type="entry name" value="TPR"/>
    <property type="match status" value="7"/>
</dbReference>